<dbReference type="NCBIfam" id="TIGR04211">
    <property type="entry name" value="SH3_and_anchor"/>
    <property type="match status" value="1"/>
</dbReference>
<dbReference type="Gene3D" id="2.30.30.40">
    <property type="entry name" value="SH3 Domains"/>
    <property type="match status" value="1"/>
</dbReference>
<gene>
    <name evidence="10" type="ORF">IF202_12000</name>
</gene>
<evidence type="ECO:0000256" key="1">
    <source>
        <dbReference type="ARBA" id="ARBA00004167"/>
    </source>
</evidence>
<comment type="caution">
    <text evidence="10">The sequence shown here is derived from an EMBL/GenBank/DDBJ whole genome shotgun (WGS) entry which is preliminary data.</text>
</comment>
<evidence type="ECO:0000256" key="8">
    <source>
        <dbReference type="SAM" id="SignalP"/>
    </source>
</evidence>
<keyword evidence="11" id="KW-1185">Reference proteome</keyword>
<dbReference type="Pfam" id="PF08239">
    <property type="entry name" value="SH3_3"/>
    <property type="match status" value="1"/>
</dbReference>
<dbReference type="SMART" id="SM00287">
    <property type="entry name" value="SH3b"/>
    <property type="match status" value="1"/>
</dbReference>
<feature type="transmembrane region" description="Helical" evidence="7">
    <location>
        <begin position="190"/>
        <end position="211"/>
    </location>
</feature>
<keyword evidence="4 7" id="KW-1133">Transmembrane helix</keyword>
<evidence type="ECO:0000313" key="10">
    <source>
        <dbReference type="EMBL" id="MBD5771775.1"/>
    </source>
</evidence>
<evidence type="ECO:0000256" key="2">
    <source>
        <dbReference type="ARBA" id="ARBA00022692"/>
    </source>
</evidence>
<name>A0ABR8P1N3_9GAMM</name>
<evidence type="ECO:0000256" key="4">
    <source>
        <dbReference type="ARBA" id="ARBA00022989"/>
    </source>
</evidence>
<feature type="coiled-coil region" evidence="6">
    <location>
        <begin position="106"/>
        <end position="185"/>
    </location>
</feature>
<reference evidence="10 11" key="1">
    <citation type="submission" date="2020-09" db="EMBL/GenBank/DDBJ databases">
        <title>Marinomonas sp. nov., isolated from the cysticercosis algae of Qingdao, China.</title>
        <authorList>
            <person name="Sun X."/>
        </authorList>
    </citation>
    <scope>NUCLEOTIDE SEQUENCE [LARGE SCALE GENOMIC DNA]</scope>
    <source>
        <strain evidence="10 11">SM2066</strain>
    </source>
</reference>
<proteinExistence type="predicted"/>
<evidence type="ECO:0000256" key="5">
    <source>
        <dbReference type="ARBA" id="ARBA00023136"/>
    </source>
</evidence>
<dbReference type="Proteomes" id="UP000604161">
    <property type="component" value="Unassembled WGS sequence"/>
</dbReference>
<keyword evidence="3 8" id="KW-0732">Signal</keyword>
<keyword evidence="5 7" id="KW-0472">Membrane</keyword>
<evidence type="ECO:0000256" key="7">
    <source>
        <dbReference type="SAM" id="Phobius"/>
    </source>
</evidence>
<feature type="signal peptide" evidence="8">
    <location>
        <begin position="1"/>
        <end position="21"/>
    </location>
</feature>
<evidence type="ECO:0000313" key="11">
    <source>
        <dbReference type="Proteomes" id="UP000604161"/>
    </source>
</evidence>
<accession>A0ABR8P1N3</accession>
<feature type="domain" description="SH3b" evidence="9">
    <location>
        <begin position="21"/>
        <end position="85"/>
    </location>
</feature>
<evidence type="ECO:0000259" key="9">
    <source>
        <dbReference type="SMART" id="SM00287"/>
    </source>
</evidence>
<sequence>MSKKRIICLIVGALLSATAYSETVYISDIQFVAIREGLDNSTRAVERGLKSGTPLDILDRNDGYTKVRTPNGNEGWVADYFLSEEIVTRSQMSTLQTRLDETVQRRVDVSNALKSSEEKIEELNNKNTLIQEENSELKRQLESISKLSEKAKAIVSQNENVSYQIASLKQQAEIATSQAEHLKSSTEQKWFMIGAITLFSGLFLGVLIPALRRKKSGTGSWS</sequence>
<evidence type="ECO:0000256" key="6">
    <source>
        <dbReference type="SAM" id="Coils"/>
    </source>
</evidence>
<keyword evidence="2 7" id="KW-0812">Transmembrane</keyword>
<organism evidence="10 11">
    <name type="scientific">Marinomonas colpomeniae</name>
    <dbReference type="NCBI Taxonomy" id="2774408"/>
    <lineage>
        <taxon>Bacteria</taxon>
        <taxon>Pseudomonadati</taxon>
        <taxon>Pseudomonadota</taxon>
        <taxon>Gammaproteobacteria</taxon>
        <taxon>Oceanospirillales</taxon>
        <taxon>Oceanospirillaceae</taxon>
        <taxon>Marinomonas</taxon>
    </lineage>
</organism>
<comment type="subcellular location">
    <subcellularLocation>
        <location evidence="1">Membrane</location>
        <topology evidence="1">Single-pass membrane protein</topology>
    </subcellularLocation>
</comment>
<dbReference type="EMBL" id="JACYFC010000003">
    <property type="protein sequence ID" value="MBD5771775.1"/>
    <property type="molecule type" value="Genomic_DNA"/>
</dbReference>
<evidence type="ECO:0000256" key="3">
    <source>
        <dbReference type="ARBA" id="ARBA00022729"/>
    </source>
</evidence>
<dbReference type="InterPro" id="IPR003646">
    <property type="entry name" value="SH3-like_bac-type"/>
</dbReference>
<dbReference type="InterPro" id="IPR016476">
    <property type="entry name" value="SH3_dom_pro"/>
</dbReference>
<feature type="chain" id="PRO_5046742694" evidence="8">
    <location>
        <begin position="22"/>
        <end position="222"/>
    </location>
</feature>
<keyword evidence="6" id="KW-0175">Coiled coil</keyword>
<dbReference type="RefSeq" id="WP_191595132.1">
    <property type="nucleotide sequence ID" value="NZ_JACYFC010000003.1"/>
</dbReference>
<protein>
    <submittedName>
        <fullName evidence="10">TIGR04211 family SH3 domain-containing protein</fullName>
    </submittedName>
</protein>